<proteinExistence type="predicted"/>
<evidence type="ECO:0000256" key="2">
    <source>
        <dbReference type="ARBA" id="ARBA00023172"/>
    </source>
</evidence>
<dbReference type="CDD" id="cd03768">
    <property type="entry name" value="SR_ResInv"/>
    <property type="match status" value="1"/>
</dbReference>
<dbReference type="PROSITE" id="PS51736">
    <property type="entry name" value="RECOMBINASES_3"/>
    <property type="match status" value="1"/>
</dbReference>
<organism evidence="4 5">
    <name type="scientific">Virgibacillus necropolis</name>
    <dbReference type="NCBI Taxonomy" id="163877"/>
    <lineage>
        <taxon>Bacteria</taxon>
        <taxon>Bacillati</taxon>
        <taxon>Bacillota</taxon>
        <taxon>Bacilli</taxon>
        <taxon>Bacillales</taxon>
        <taxon>Bacillaceae</taxon>
        <taxon>Virgibacillus</taxon>
    </lineage>
</organism>
<dbReference type="InterPro" id="IPR009061">
    <property type="entry name" value="DNA-bd_dom_put_sf"/>
</dbReference>
<dbReference type="PANTHER" id="PTHR30461:SF2">
    <property type="entry name" value="SERINE RECOMBINASE PINE-RELATED"/>
    <property type="match status" value="1"/>
</dbReference>
<dbReference type="InterPro" id="IPR041657">
    <property type="entry name" value="HTH_17"/>
</dbReference>
<dbReference type="KEGG" id="vne:CFK40_15530"/>
<keyword evidence="5" id="KW-1185">Reference proteome</keyword>
<dbReference type="SMART" id="SM00857">
    <property type="entry name" value="Resolvase"/>
    <property type="match status" value="1"/>
</dbReference>
<dbReference type="SUPFAM" id="SSF53041">
    <property type="entry name" value="Resolvase-like"/>
    <property type="match status" value="1"/>
</dbReference>
<dbReference type="Gene3D" id="3.40.50.1390">
    <property type="entry name" value="Resolvase, N-terminal catalytic domain"/>
    <property type="match status" value="1"/>
</dbReference>
<dbReference type="Gene3D" id="1.10.10.60">
    <property type="entry name" value="Homeodomain-like"/>
    <property type="match status" value="1"/>
</dbReference>
<evidence type="ECO:0000313" key="5">
    <source>
        <dbReference type="Proteomes" id="UP000204391"/>
    </source>
</evidence>
<dbReference type="EMBL" id="CP022437">
    <property type="protein sequence ID" value="ASN06330.1"/>
    <property type="molecule type" value="Genomic_DNA"/>
</dbReference>
<dbReference type="GO" id="GO:0003677">
    <property type="term" value="F:DNA binding"/>
    <property type="evidence" value="ECO:0007669"/>
    <property type="project" value="UniProtKB-KW"/>
</dbReference>
<dbReference type="Pfam" id="PF00239">
    <property type="entry name" value="Resolvase"/>
    <property type="match status" value="1"/>
</dbReference>
<dbReference type="Proteomes" id="UP000204391">
    <property type="component" value="Chromosome"/>
</dbReference>
<reference evidence="4 5" key="1">
    <citation type="journal article" date="2003" name="Int. J. Syst. Evol. Microbiol.">
        <title>Virgibacillus carmonensis sp. nov., Virgibacillus necropolis sp. nov. and Virgibacillus picturae sp. nov., three novel species isolated from deteriorated mural paintings, transfer of the species of the genus salibacillus to Virgibacillus, as Virgibacillus marismortui comb. nov. and Virgibacillus salexigens comb. nov., and emended description of the genus Virgibacillus.</title>
        <authorList>
            <person name="Heyrman J."/>
            <person name="Logan N.A."/>
            <person name="Busse H.J."/>
            <person name="Balcaen A."/>
            <person name="Lebbe L."/>
            <person name="Rodriguez-Diaz M."/>
            <person name="Swings J."/>
            <person name="De Vos P."/>
        </authorList>
    </citation>
    <scope>NUCLEOTIDE SEQUENCE [LARGE SCALE GENOMIC DNA]</scope>
    <source>
        <strain evidence="4 5">LMG 19488</strain>
    </source>
</reference>
<evidence type="ECO:0000313" key="4">
    <source>
        <dbReference type="EMBL" id="ASN06330.1"/>
    </source>
</evidence>
<keyword evidence="1" id="KW-0238">DNA-binding</keyword>
<protein>
    <submittedName>
        <fullName evidence="4">Resolvase</fullName>
    </submittedName>
</protein>
<dbReference type="InterPro" id="IPR050639">
    <property type="entry name" value="SSR_resolvase"/>
</dbReference>
<dbReference type="InterPro" id="IPR006119">
    <property type="entry name" value="Resolv_N"/>
</dbReference>
<name>A0A221MFE1_9BACI</name>
<dbReference type="PANTHER" id="PTHR30461">
    <property type="entry name" value="DNA-INVERTASE FROM LAMBDOID PROPHAGE"/>
    <property type="match status" value="1"/>
</dbReference>
<evidence type="ECO:0000259" key="3">
    <source>
        <dbReference type="PROSITE" id="PS51736"/>
    </source>
</evidence>
<dbReference type="InterPro" id="IPR036162">
    <property type="entry name" value="Resolvase-like_N_sf"/>
</dbReference>
<gene>
    <name evidence="4" type="ORF">CFK40_15530</name>
</gene>
<evidence type="ECO:0000256" key="1">
    <source>
        <dbReference type="ARBA" id="ARBA00023125"/>
    </source>
</evidence>
<dbReference type="AlphaFoldDB" id="A0A221MFE1"/>
<dbReference type="InterPro" id="IPR010093">
    <property type="entry name" value="SinI_DNA-bd"/>
</dbReference>
<dbReference type="NCBIfam" id="TIGR01764">
    <property type="entry name" value="excise"/>
    <property type="match status" value="1"/>
</dbReference>
<accession>A0A221MFE1</accession>
<keyword evidence="2" id="KW-0233">DNA recombination</keyword>
<sequence length="224" mass="25617">MITFFHFIFSIFLLKGGLTLERQTLTVKEVANYLGVHTDTIYAMVHGKQIPHLKIGNRILFTNKGCSMIYKDKFTGTKKERPEFVKLLEELRQGDTLVVTKLDRFAQSTADGINTVKELFERGVKVHVLNMGLVEDTPTGRLILSVMLAFAEFETDMIVERTREGKAIAKQKPDFRGGRPKKFSKKHMEDALSLLKNHSYKEVEECTVILKSILIREKKEKGLL</sequence>
<feature type="domain" description="Resolvase/invertase-type recombinase catalytic" evidence="3">
    <location>
        <begin position="38"/>
        <end position="173"/>
    </location>
</feature>
<dbReference type="SUPFAM" id="SSF46955">
    <property type="entry name" value="Putative DNA-binding domain"/>
    <property type="match status" value="1"/>
</dbReference>
<dbReference type="GO" id="GO:0000150">
    <property type="term" value="F:DNA strand exchange activity"/>
    <property type="evidence" value="ECO:0007669"/>
    <property type="project" value="InterPro"/>
</dbReference>
<dbReference type="Pfam" id="PF12728">
    <property type="entry name" value="HTH_17"/>
    <property type="match status" value="1"/>
</dbReference>